<comment type="caution">
    <text evidence="2">The sequence shown here is derived from an EMBL/GenBank/DDBJ whole genome shotgun (WGS) entry which is preliminary data.</text>
</comment>
<evidence type="ECO:0000256" key="1">
    <source>
        <dbReference type="SAM" id="Coils"/>
    </source>
</evidence>
<dbReference type="PATRIC" id="fig|362413.3.peg.1112"/>
<protein>
    <submittedName>
        <fullName evidence="2">Uncharacterized protein</fullName>
    </submittedName>
</protein>
<dbReference type="OrthoDB" id="1443327at2"/>
<dbReference type="EMBL" id="JRLF01000012">
    <property type="protein sequence ID" value="KQB39456.1"/>
    <property type="molecule type" value="Genomic_DNA"/>
</dbReference>
<accession>A0A0Q0VZK3</accession>
<sequence length="110" mass="12705">MNSEQLIEELKSKLKTIITKSYKDNKAELEKDLNEFLEKSKEKLERWMSLFASGNLTEEELEWLLKSQLDLVSLQALQTTGISKIKLNAIKNNILKIIFKVIIDLIIPSV</sequence>
<dbReference type="Proteomes" id="UP000050443">
    <property type="component" value="Unassembled WGS sequence"/>
</dbReference>
<reference evidence="2 3" key="1">
    <citation type="submission" date="2014-09" db="EMBL/GenBank/DDBJ databases">
        <title>Genome sequence of Flavobacterium aquidurense RC62.</title>
        <authorList>
            <person name="Kim J.F."/>
            <person name="Kwak M.-J."/>
        </authorList>
    </citation>
    <scope>NUCLEOTIDE SEQUENCE [LARGE SCALE GENOMIC DNA]</scope>
    <source>
        <strain evidence="2 3">RC62</strain>
    </source>
</reference>
<feature type="coiled-coil region" evidence="1">
    <location>
        <begin position="19"/>
        <end position="46"/>
    </location>
</feature>
<dbReference type="AlphaFoldDB" id="A0A0Q0VZK3"/>
<organism evidence="2 3">
    <name type="scientific">Flavobacterium aquidurense</name>
    <dbReference type="NCBI Taxonomy" id="362413"/>
    <lineage>
        <taxon>Bacteria</taxon>
        <taxon>Pseudomonadati</taxon>
        <taxon>Bacteroidota</taxon>
        <taxon>Flavobacteriia</taxon>
        <taxon>Flavobacteriales</taxon>
        <taxon>Flavobacteriaceae</taxon>
        <taxon>Flavobacterium</taxon>
    </lineage>
</organism>
<name>A0A0Q0VZK3_9FLAO</name>
<evidence type="ECO:0000313" key="2">
    <source>
        <dbReference type="EMBL" id="KQB39456.1"/>
    </source>
</evidence>
<keyword evidence="1" id="KW-0175">Coiled coil</keyword>
<evidence type="ECO:0000313" key="3">
    <source>
        <dbReference type="Proteomes" id="UP000050443"/>
    </source>
</evidence>
<gene>
    <name evidence="2" type="ORF">RC62_1137</name>
</gene>
<dbReference type="STRING" id="362413.RC62_1137"/>
<proteinExistence type="predicted"/>